<gene>
    <name evidence="1" type="ORF">JHL16_20990</name>
</gene>
<name>A0ACC5R8C2_9HYPH</name>
<protein>
    <submittedName>
        <fullName evidence="1">Gfo/Idh/MocA family oxidoreductase</fullName>
    </submittedName>
</protein>
<reference evidence="1" key="1">
    <citation type="submission" date="2021-01" db="EMBL/GenBank/DDBJ databases">
        <authorList>
            <person name="Sun Q."/>
        </authorList>
    </citation>
    <scope>NUCLEOTIDE SEQUENCE</scope>
    <source>
        <strain evidence="1">YIM B02566</strain>
    </source>
</reference>
<dbReference type="Proteomes" id="UP000616151">
    <property type="component" value="Unassembled WGS sequence"/>
</dbReference>
<evidence type="ECO:0000313" key="1">
    <source>
        <dbReference type="EMBL" id="MBK1868847.1"/>
    </source>
</evidence>
<organism evidence="1 2">
    <name type="scientific">Taklimakanibacter albus</name>
    <dbReference type="NCBI Taxonomy" id="2800327"/>
    <lineage>
        <taxon>Bacteria</taxon>
        <taxon>Pseudomonadati</taxon>
        <taxon>Pseudomonadota</taxon>
        <taxon>Alphaproteobacteria</taxon>
        <taxon>Hyphomicrobiales</taxon>
        <taxon>Aestuariivirgaceae</taxon>
        <taxon>Taklimakanibacter</taxon>
    </lineage>
</organism>
<keyword evidence="2" id="KW-1185">Reference proteome</keyword>
<sequence length="370" mass="41010">MKRLRVGVIGCGLVAQVMHLNYLRELADRYEIVALCDISESVREACARDYNVTKTFGDWRDLLKERLDAVFILTPGSHAPIAIAAAEAGIHVLVEKPMCFSVAEGQDMITAAAHAGVVLMVAYNKQYDPAFVRLKQEARSLEDLRLIRVTTLESPFKPYVDHYVLHRGGHVPADLLARLAADTDQRITKAIATQDPLARRAYHLVLLDSMVHEFNVVRGILGEPDELAFADIGETGLTAILRYGKAQCTINWVDLPGIARYQMEFAFYTPARRLTLSMPSPFLRSAPTLLVDEGGDAASAKSYRNEEIVSYSESFKEELLHFHDCVTKGLSPRTSGPDALRDIALCQSIIKAHLTRQPVARPTDMASFSA</sequence>
<comment type="caution">
    <text evidence="1">The sequence shown here is derived from an EMBL/GenBank/DDBJ whole genome shotgun (WGS) entry which is preliminary data.</text>
</comment>
<evidence type="ECO:0000313" key="2">
    <source>
        <dbReference type="Proteomes" id="UP000616151"/>
    </source>
</evidence>
<proteinExistence type="predicted"/>
<accession>A0ACC5R8C2</accession>
<dbReference type="EMBL" id="JAENHL010000007">
    <property type="protein sequence ID" value="MBK1868847.1"/>
    <property type="molecule type" value="Genomic_DNA"/>
</dbReference>